<gene>
    <name evidence="2" type="ORF">DAPPUDRAFT_305250</name>
</gene>
<name>E9GQU9_DAPPU</name>
<feature type="compositionally biased region" description="Basic and acidic residues" evidence="1">
    <location>
        <begin position="8"/>
        <end position="28"/>
    </location>
</feature>
<keyword evidence="3" id="KW-1185">Reference proteome</keyword>
<dbReference type="OrthoDB" id="6374897at2759"/>
<accession>E9GQU9</accession>
<dbReference type="HOGENOM" id="CLU_1311249_0_0_1"/>
<evidence type="ECO:0000256" key="1">
    <source>
        <dbReference type="SAM" id="MobiDB-lite"/>
    </source>
</evidence>
<organism evidence="2 3">
    <name type="scientific">Daphnia pulex</name>
    <name type="common">Water flea</name>
    <dbReference type="NCBI Taxonomy" id="6669"/>
    <lineage>
        <taxon>Eukaryota</taxon>
        <taxon>Metazoa</taxon>
        <taxon>Ecdysozoa</taxon>
        <taxon>Arthropoda</taxon>
        <taxon>Crustacea</taxon>
        <taxon>Branchiopoda</taxon>
        <taxon>Diplostraca</taxon>
        <taxon>Cladocera</taxon>
        <taxon>Anomopoda</taxon>
        <taxon>Daphniidae</taxon>
        <taxon>Daphnia</taxon>
    </lineage>
</organism>
<dbReference type="KEGG" id="dpx:DAPPUDRAFT_305250"/>
<protein>
    <submittedName>
        <fullName evidence="2">Uncharacterized protein</fullName>
    </submittedName>
</protein>
<reference evidence="2 3" key="1">
    <citation type="journal article" date="2011" name="Science">
        <title>The ecoresponsive genome of Daphnia pulex.</title>
        <authorList>
            <person name="Colbourne J.K."/>
            <person name="Pfrender M.E."/>
            <person name="Gilbert D."/>
            <person name="Thomas W.K."/>
            <person name="Tucker A."/>
            <person name="Oakley T.H."/>
            <person name="Tokishita S."/>
            <person name="Aerts A."/>
            <person name="Arnold G.J."/>
            <person name="Basu M.K."/>
            <person name="Bauer D.J."/>
            <person name="Caceres C.E."/>
            <person name="Carmel L."/>
            <person name="Casola C."/>
            <person name="Choi J.H."/>
            <person name="Detter J.C."/>
            <person name="Dong Q."/>
            <person name="Dusheyko S."/>
            <person name="Eads B.D."/>
            <person name="Frohlich T."/>
            <person name="Geiler-Samerotte K.A."/>
            <person name="Gerlach D."/>
            <person name="Hatcher P."/>
            <person name="Jogdeo S."/>
            <person name="Krijgsveld J."/>
            <person name="Kriventseva E.V."/>
            <person name="Kultz D."/>
            <person name="Laforsch C."/>
            <person name="Lindquist E."/>
            <person name="Lopez J."/>
            <person name="Manak J.R."/>
            <person name="Muller J."/>
            <person name="Pangilinan J."/>
            <person name="Patwardhan R.P."/>
            <person name="Pitluck S."/>
            <person name="Pritham E.J."/>
            <person name="Rechtsteiner A."/>
            <person name="Rho M."/>
            <person name="Rogozin I.B."/>
            <person name="Sakarya O."/>
            <person name="Salamov A."/>
            <person name="Schaack S."/>
            <person name="Shapiro H."/>
            <person name="Shiga Y."/>
            <person name="Skalitzky C."/>
            <person name="Smith Z."/>
            <person name="Souvorov A."/>
            <person name="Sung W."/>
            <person name="Tang Z."/>
            <person name="Tsuchiya D."/>
            <person name="Tu H."/>
            <person name="Vos H."/>
            <person name="Wang M."/>
            <person name="Wolf Y.I."/>
            <person name="Yamagata H."/>
            <person name="Yamada T."/>
            <person name="Ye Y."/>
            <person name="Shaw J.R."/>
            <person name="Andrews J."/>
            <person name="Crease T.J."/>
            <person name="Tang H."/>
            <person name="Lucas S.M."/>
            <person name="Robertson H.M."/>
            <person name="Bork P."/>
            <person name="Koonin E.V."/>
            <person name="Zdobnov E.M."/>
            <person name="Grigoriev I.V."/>
            <person name="Lynch M."/>
            <person name="Boore J.L."/>
        </authorList>
    </citation>
    <scope>NUCLEOTIDE SEQUENCE [LARGE SCALE GENOMIC DNA]</scope>
</reference>
<dbReference type="AlphaFoldDB" id="E9GQU9"/>
<dbReference type="InParanoid" id="E9GQU9"/>
<evidence type="ECO:0000313" key="3">
    <source>
        <dbReference type="Proteomes" id="UP000000305"/>
    </source>
</evidence>
<feature type="region of interest" description="Disordered" evidence="1">
    <location>
        <begin position="1"/>
        <end position="31"/>
    </location>
</feature>
<dbReference type="EMBL" id="GL732558">
    <property type="protein sequence ID" value="EFX78266.1"/>
    <property type="molecule type" value="Genomic_DNA"/>
</dbReference>
<sequence length="210" mass="23422">MPTLSGEVDGRDGHRSDASGDRLRRQMDYSEDETVVVDAPPADAYVGSYDEQPADGNLTLRFGYGGYQQPVPQQYNPYGWNSYGSGQQPYPGYQPPQPVPNYYNNYPGGYPAAPYNYNYPPDYSSSSNSTTTMNPFYNNYGYNYYYPMMNTTTTTTTTTTTARPTTTTTRPYGNYYVFNFRDGSNQTDIDDGAYNGGAAGQDDGFQFGNR</sequence>
<evidence type="ECO:0000313" key="2">
    <source>
        <dbReference type="EMBL" id="EFX78266.1"/>
    </source>
</evidence>
<dbReference type="Proteomes" id="UP000000305">
    <property type="component" value="Unassembled WGS sequence"/>
</dbReference>
<proteinExistence type="predicted"/>